<evidence type="ECO:0000256" key="6">
    <source>
        <dbReference type="SAM" id="SignalP"/>
    </source>
</evidence>
<dbReference type="InterPro" id="IPR004843">
    <property type="entry name" value="Calcineurin-like_PHP"/>
</dbReference>
<dbReference type="SUPFAM" id="SSF56300">
    <property type="entry name" value="Metallo-dependent phosphatases"/>
    <property type="match status" value="2"/>
</dbReference>
<dbReference type="InterPro" id="IPR036116">
    <property type="entry name" value="FN3_sf"/>
</dbReference>
<evidence type="ECO:0000256" key="4">
    <source>
        <dbReference type="ARBA" id="ARBA00022837"/>
    </source>
</evidence>
<dbReference type="Gene3D" id="3.60.21.10">
    <property type="match status" value="3"/>
</dbReference>
<protein>
    <recommendedName>
        <fullName evidence="7">Fibronectin type-III domain-containing protein</fullName>
    </recommendedName>
</protein>
<reference evidence="8" key="1">
    <citation type="journal article" date="2014" name="Int. J. Syst. Evol. Microbiol.">
        <title>Complete genome sequence of Corynebacterium casei LMG S-19264T (=DSM 44701T), isolated from a smear-ripened cheese.</title>
        <authorList>
            <consortium name="US DOE Joint Genome Institute (JGI-PGF)"/>
            <person name="Walter F."/>
            <person name="Albersmeier A."/>
            <person name="Kalinowski J."/>
            <person name="Ruckert C."/>
        </authorList>
    </citation>
    <scope>NUCLEOTIDE SEQUENCE</scope>
    <source>
        <strain evidence="8">KCTC 12870</strain>
    </source>
</reference>
<reference evidence="8" key="2">
    <citation type="submission" date="2020-09" db="EMBL/GenBank/DDBJ databases">
        <authorList>
            <person name="Sun Q."/>
            <person name="Kim S."/>
        </authorList>
    </citation>
    <scope>NUCLEOTIDE SEQUENCE</scope>
    <source>
        <strain evidence="8">KCTC 12870</strain>
    </source>
</reference>
<feature type="signal peptide" evidence="6">
    <location>
        <begin position="1"/>
        <end position="22"/>
    </location>
</feature>
<dbReference type="GO" id="GO:0016787">
    <property type="term" value="F:hydrolase activity"/>
    <property type="evidence" value="ECO:0007669"/>
    <property type="project" value="InterPro"/>
</dbReference>
<evidence type="ECO:0000256" key="3">
    <source>
        <dbReference type="ARBA" id="ARBA00022729"/>
    </source>
</evidence>
<keyword evidence="5" id="KW-1015">Disulfide bond</keyword>
<feature type="domain" description="Fibronectin type-III" evidence="7">
    <location>
        <begin position="819"/>
        <end position="912"/>
    </location>
</feature>
<sequence length="2278" mass="243151">MKLKTIPLLCACLSAFSITGYADQVAHWDFNEGSGITATDSIDGLIGDLQGNATWVAGWDGSAIQTVRDVDSQVLVGNPGALNITGAVTVMGWVKPAGASNYGIIAGIDKSGGAANDQFVLKTTAAGSSYLSFQATGVGGVGVTATDNQSIVARAAADDDGWIHVAGVFSPGEAVIIYINGEEIARTATSMTELQSTLSESIPFRIGNMTSSFDYGFNGALDEIRIFNEAVEANAIAEFAGAEVSGDDLVAFWNFNEGEGTTATDSVNGIVGTLQGNATWTEGLDGGAIQTAPDSESEVVVGAQPELNLTGAVTVAAWVHPAGMSNYGVIAGIDKSGGAANDQYVLKTTASGTSYLSFQATGAGGVGVTATDSISIVDRASADVDGWIHVAGVFSPGESVTIYVNGVQVAQTVTEMTELQSTLSESIPFRIGNMTSDGEFGFNGAIDDVRVYGSALTTDALKELADSDVVVEGEYLFSFGAVADPQYKDAATAGSRYYRNSLQKLPVMVTDFNARDLEFVICLGDFIDDDFNSYTVMMDIWDDIIHTAYHVVGNHDLSIGSHTLAEVVEVMKIPSNYYDYAIDGWRFFVLDGNDAGYGIHSDEQLAWLRDGLDLALANNESVILFSHYPVYPPGTAHISPQAGVLIDLIADYPNVRAWMNGHNHGGAYGENAGVHYINLEGMVETADTTAYAEIEIWTDRIEVKGEGREPSRTLYFPTESLVRLDTPTGLAAIDGGVGVSLSWDVIADLDVTELELEKRTVGENTSYETVAILTADQVSYIDTDAVSGVEYLYRIRALDDSENASDWSAVVSVELGFLTGQIIDLNSTTGEGNEIVLTWNLDGQVFDRLVLERRYGDSGEFQLVTGSLAGDVTTYTDTSLVPNSTYTYRIAGVASSRQTGWSVTSSATSGEADAIEGEAPGLVAYWPFDEGAGSETGDYSGNGLTGTILGSTSWTTGKLNNALQFTGFSGDEVVAGTPGLLNITGAVTVMAWVKPVGVSNYGVIAGIDESGGPSNDQYVLKTTTSGSHQLSFQVSSGGSGYTATDTVNLTTRSVGTTDGWVHVAGVFVPGEEVALYVNGEKVASTAVTIETLQSTLSTDRPFRIGNMTASSDYGFNGLIDELRVFASSVSPDHITAYASGDSISEPLGTVIEKGDTWAYLDDGSNQDSTGWLDVDFDDSGWSVGAAQLGYGDGDETTVISYGPDSGNKYVTTYLRKTFEVDSLEGIESLFFEVLRDDGVVIYLNGQEVIRDNMPSGAVGYQTYASNAISGSEEETYFEFSVSLDQLLVGTNVIAVELHNGSASSSDLSFDLSLTVINEDSNQPTISEEVIAAGYDWKYLDDGSDQGTAWSAVAFDDSAWATGAAQLGFGDGDEETVLSYGSDDQNKHITYYFRTHFDVADIDAVKSLDFGILRDDGVIVYLNGQEVIRDNMPAGAIDYQTFSSEIISGSAESNFYEFTVEPDYLVVGDNVLAVEIHNRDGTSSDLGFDLFLNLVSLLDPNAPIFNNQEIDAPDGRSGDAYAASIADQASDADGDEMFFSKVSGSDWLTIDPDGSLSGTPGVTDVGLNVFIVAVTDNDDGRTTAELHIFVDEPAELARASMPGNDEALVFGVIPDTQGSTNGVPVDEASAIAAQFIAHAPKFIIHVGDITDGNSSNGDTKFAQLEDLKALLVNPLAENGIGYYPVRGNHDSNAYQHTSSNVSAWAAAFPYLFSGDGAVIDPSDVPGGSESSPNNSNFCYVYDAGHDTFFVAVDQWNGGAAENYSNWVAEKFAEIRSTNPSAHIFGFSHSGLFASALHPAMSEFVSGGSEPYIEAGKQYEIDGWFSGHNHIYDRSMAINLSDSNKPYMFNFTCGSASEKFYALSRSPVEDQHINCLIDSTTIAGRPIAYLLVTINGPFVSVETYMSPDTDGNGTFNDWSVWDAYTYSRNGLQFTVASGENYNDRNIMDSAPEVEGFLGTSVRVIDGVNSDATTHSYGSTSFGQYRNITTGWWKRDDWYAADGRDIVSDIVSLNGMRETPGRNRCDAYTLVLDYDDGAMSPAIEEALTIVAFLDEDTGDADPGNWLNATKAILGTAATDPLLRAPLASDPVGSWGVDVDSNQVWARLDYQGDFAIAMNIIDTDKDGLSDSWELERFGSLDYSASDDPDNDGLTNIEEQAEQTNPLLADTDGDLFDDGVEVDHGLDPLSPNNDLRDSLIAALINSHDAQSEWGLYTRDALGGFGAESIFNANGTEVEVSIQLWQSQDLENWSPSGVPVERILPIGEGQSFYKWQIIRGVTEE</sequence>
<comment type="caution">
    <text evidence="8">The sequence shown here is derived from an EMBL/GenBank/DDBJ whole genome shotgun (WGS) entry which is preliminary data.</text>
</comment>
<dbReference type="CDD" id="cd00063">
    <property type="entry name" value="FN3"/>
    <property type="match status" value="2"/>
</dbReference>
<keyword evidence="9" id="KW-1185">Reference proteome</keyword>
<dbReference type="Proteomes" id="UP000642829">
    <property type="component" value="Unassembled WGS sequence"/>
</dbReference>
<organism evidence="8 9">
    <name type="scientific">Cerasicoccus arenae</name>
    <dbReference type="NCBI Taxonomy" id="424488"/>
    <lineage>
        <taxon>Bacteria</taxon>
        <taxon>Pseudomonadati</taxon>
        <taxon>Verrucomicrobiota</taxon>
        <taxon>Opitutia</taxon>
        <taxon>Puniceicoccales</taxon>
        <taxon>Cerasicoccaceae</taxon>
        <taxon>Cerasicoccus</taxon>
    </lineage>
</organism>
<dbReference type="PANTHER" id="PTHR16509:SF1">
    <property type="entry name" value="MANGANESE-DEPENDENT ADP-RIBOSE_CDP-ALCOHOL DIPHOSPHATASE"/>
    <property type="match status" value="1"/>
</dbReference>
<keyword evidence="4" id="KW-0106">Calcium</keyword>
<dbReference type="SUPFAM" id="SSF49313">
    <property type="entry name" value="Cadherin-like"/>
    <property type="match status" value="1"/>
</dbReference>
<dbReference type="SMART" id="SM00060">
    <property type="entry name" value="FN3"/>
    <property type="match status" value="2"/>
</dbReference>
<dbReference type="GO" id="GO:0016020">
    <property type="term" value="C:membrane"/>
    <property type="evidence" value="ECO:0007669"/>
    <property type="project" value="InterPro"/>
</dbReference>
<dbReference type="InterPro" id="IPR029052">
    <property type="entry name" value="Metallo-depent_PP-like"/>
</dbReference>
<feature type="domain" description="Fibronectin type-III" evidence="7">
    <location>
        <begin position="723"/>
        <end position="818"/>
    </location>
</feature>
<evidence type="ECO:0000313" key="9">
    <source>
        <dbReference type="Proteomes" id="UP000642829"/>
    </source>
</evidence>
<dbReference type="SMART" id="SM00560">
    <property type="entry name" value="LamGL"/>
    <property type="match status" value="3"/>
</dbReference>
<name>A0A8J3DKB0_9BACT</name>
<keyword evidence="3 6" id="KW-0732">Signal</keyword>
<dbReference type="InterPro" id="IPR059100">
    <property type="entry name" value="TSP3_bac"/>
</dbReference>
<dbReference type="CDD" id="cd00838">
    <property type="entry name" value="MPP_superfamily"/>
    <property type="match status" value="1"/>
</dbReference>
<dbReference type="PANTHER" id="PTHR16509">
    <property type="match status" value="1"/>
</dbReference>
<evidence type="ECO:0000256" key="2">
    <source>
        <dbReference type="ARBA" id="ARBA00022525"/>
    </source>
</evidence>
<dbReference type="InterPro" id="IPR003961">
    <property type="entry name" value="FN3_dom"/>
</dbReference>
<dbReference type="SUPFAM" id="SSF49899">
    <property type="entry name" value="Concanavalin A-like lectins/glucanases"/>
    <property type="match status" value="3"/>
</dbReference>
<dbReference type="InterPro" id="IPR013320">
    <property type="entry name" value="ConA-like_dom_sf"/>
</dbReference>
<feature type="chain" id="PRO_5035292743" description="Fibronectin type-III domain-containing protein" evidence="6">
    <location>
        <begin position="23"/>
        <end position="2278"/>
    </location>
</feature>
<accession>A0A8J3DKB0</accession>
<gene>
    <name evidence="8" type="ORF">GCM10007047_30550</name>
</gene>
<keyword evidence="2" id="KW-0964">Secreted</keyword>
<evidence type="ECO:0000256" key="5">
    <source>
        <dbReference type="ARBA" id="ARBA00023157"/>
    </source>
</evidence>
<dbReference type="Gene3D" id="2.60.40.10">
    <property type="entry name" value="Immunoglobulins"/>
    <property type="match status" value="2"/>
</dbReference>
<dbReference type="InterPro" id="IPR006558">
    <property type="entry name" value="LamG-like"/>
</dbReference>
<evidence type="ECO:0000259" key="7">
    <source>
        <dbReference type="PROSITE" id="PS50853"/>
    </source>
</evidence>
<dbReference type="EMBL" id="BMXG01000025">
    <property type="protein sequence ID" value="GHC11140.1"/>
    <property type="molecule type" value="Genomic_DNA"/>
</dbReference>
<dbReference type="InterPro" id="IPR013783">
    <property type="entry name" value="Ig-like_fold"/>
</dbReference>
<dbReference type="Pfam" id="PF13385">
    <property type="entry name" value="Laminin_G_3"/>
    <property type="match status" value="3"/>
</dbReference>
<dbReference type="Pfam" id="PF00149">
    <property type="entry name" value="Metallophos"/>
    <property type="match status" value="2"/>
</dbReference>
<comment type="subcellular location">
    <subcellularLocation>
        <location evidence="1">Secreted</location>
    </subcellularLocation>
</comment>
<dbReference type="RefSeq" id="WP_189516804.1">
    <property type="nucleotide sequence ID" value="NZ_BMXG01000025.1"/>
</dbReference>
<dbReference type="Gene3D" id="2.60.120.260">
    <property type="entry name" value="Galactose-binding domain-like"/>
    <property type="match status" value="2"/>
</dbReference>
<proteinExistence type="predicted"/>
<evidence type="ECO:0000256" key="1">
    <source>
        <dbReference type="ARBA" id="ARBA00004613"/>
    </source>
</evidence>
<dbReference type="InterPro" id="IPR015919">
    <property type="entry name" value="Cadherin-like_sf"/>
</dbReference>
<evidence type="ECO:0000313" key="8">
    <source>
        <dbReference type="EMBL" id="GHC11140.1"/>
    </source>
</evidence>
<dbReference type="Pfam" id="PF18884">
    <property type="entry name" value="TSP3_bac"/>
    <property type="match status" value="1"/>
</dbReference>
<dbReference type="Gene3D" id="2.60.120.200">
    <property type="match status" value="3"/>
</dbReference>
<dbReference type="PROSITE" id="PS50853">
    <property type="entry name" value="FN3"/>
    <property type="match status" value="2"/>
</dbReference>
<dbReference type="SUPFAM" id="SSF49265">
    <property type="entry name" value="Fibronectin type III"/>
    <property type="match status" value="1"/>
</dbReference>
<dbReference type="GO" id="GO:0005509">
    <property type="term" value="F:calcium ion binding"/>
    <property type="evidence" value="ECO:0007669"/>
    <property type="project" value="InterPro"/>
</dbReference>